<organism evidence="2 3">
    <name type="scientific">Mycobacterium botniense</name>
    <dbReference type="NCBI Taxonomy" id="84962"/>
    <lineage>
        <taxon>Bacteria</taxon>
        <taxon>Bacillati</taxon>
        <taxon>Actinomycetota</taxon>
        <taxon>Actinomycetes</taxon>
        <taxon>Mycobacteriales</taxon>
        <taxon>Mycobacteriaceae</taxon>
        <taxon>Mycobacterium</taxon>
    </lineage>
</organism>
<dbReference type="AlphaFoldDB" id="A0A7I9XZZ8"/>
<sequence>MNGAVGAAASAPAIPAVISALRTLFNIAPFALRAPKHLPLIGARGSGSGGMGASRRTGASGTTAGHGLPNGAHPWAAERLVTVRSPAHTRVSGFDFGFGHFGRKAPYETGLH</sequence>
<reference evidence="2 3" key="1">
    <citation type="journal article" date="2019" name="Emerg. Microbes Infect.">
        <title>Comprehensive subspecies identification of 175 nontuberculous mycobacteria species based on 7547 genomic profiles.</title>
        <authorList>
            <person name="Matsumoto Y."/>
            <person name="Kinjo T."/>
            <person name="Motooka D."/>
            <person name="Nabeya D."/>
            <person name="Jung N."/>
            <person name="Uechi K."/>
            <person name="Horii T."/>
            <person name="Iida T."/>
            <person name="Fujita J."/>
            <person name="Nakamura S."/>
        </authorList>
    </citation>
    <scope>NUCLEOTIDE SEQUENCE [LARGE SCALE GENOMIC DNA]</scope>
    <source>
        <strain evidence="2 3">JCM 17322</strain>
    </source>
</reference>
<name>A0A7I9XZZ8_9MYCO</name>
<accession>A0A7I9XZZ8</accession>
<evidence type="ECO:0000256" key="1">
    <source>
        <dbReference type="SAM" id="MobiDB-lite"/>
    </source>
</evidence>
<evidence type="ECO:0000313" key="3">
    <source>
        <dbReference type="Proteomes" id="UP000465361"/>
    </source>
</evidence>
<dbReference type="EMBL" id="BLKW01000004">
    <property type="protein sequence ID" value="GFG75307.1"/>
    <property type="molecule type" value="Genomic_DNA"/>
</dbReference>
<gene>
    <name evidence="2" type="ORF">MBOT_26720</name>
</gene>
<feature type="region of interest" description="Disordered" evidence="1">
    <location>
        <begin position="45"/>
        <end position="71"/>
    </location>
</feature>
<dbReference type="Proteomes" id="UP000465361">
    <property type="component" value="Unassembled WGS sequence"/>
</dbReference>
<keyword evidence="3" id="KW-1185">Reference proteome</keyword>
<protein>
    <submittedName>
        <fullName evidence="2">Uncharacterized protein</fullName>
    </submittedName>
</protein>
<evidence type="ECO:0000313" key="2">
    <source>
        <dbReference type="EMBL" id="GFG75307.1"/>
    </source>
</evidence>
<proteinExistence type="predicted"/>
<comment type="caution">
    <text evidence="2">The sequence shown here is derived from an EMBL/GenBank/DDBJ whole genome shotgun (WGS) entry which is preliminary data.</text>
</comment>